<keyword evidence="7" id="KW-0804">Transcription</keyword>
<dbReference type="Pfam" id="PF00486">
    <property type="entry name" value="Trans_reg_C"/>
    <property type="match status" value="1"/>
</dbReference>
<evidence type="ECO:0000256" key="7">
    <source>
        <dbReference type="ARBA" id="ARBA00023163"/>
    </source>
</evidence>
<gene>
    <name evidence="12" type="ORF">GCM10007876_16200</name>
</gene>
<feature type="DNA-binding region" description="OmpR/PhoB-type" evidence="9">
    <location>
        <begin position="124"/>
        <end position="218"/>
    </location>
</feature>
<keyword evidence="13" id="KW-1185">Reference proteome</keyword>
<keyword evidence="5" id="KW-0805">Transcription regulation</keyword>
<proteinExistence type="predicted"/>
<keyword evidence="3 8" id="KW-0597">Phosphoprotein</keyword>
<dbReference type="Proteomes" id="UP001161389">
    <property type="component" value="Unassembled WGS sequence"/>
</dbReference>
<evidence type="ECO:0000256" key="9">
    <source>
        <dbReference type="PROSITE-ProRule" id="PRU01091"/>
    </source>
</evidence>
<evidence type="ECO:0000259" key="10">
    <source>
        <dbReference type="PROSITE" id="PS50110"/>
    </source>
</evidence>
<dbReference type="InterPro" id="IPR001867">
    <property type="entry name" value="OmpR/PhoB-type_DNA-bd"/>
</dbReference>
<accession>A0AA37S9T0</accession>
<keyword evidence="4" id="KW-0902">Two-component regulatory system</keyword>
<sequence length="220" mass="24708">MRILLVEDDELLGDGLSSALKMSGNTIDWVKDGVSALHAILSEAFDCVVLDLGLPGMDGLDVLKKCRAQHKQVPIMVLTARDQIQDRVKGLDLGADDYLLKPFDIDELEARLRALVRRSGGSARPEIELGDVVILPDQRRVLKQGQEVTLSRKEYELLFELASHPGQVFERSRLEELLYGWEEDLESNAMEVHVHHLRKKLGKTLIKTVRGIGYCLNLSE</sequence>
<evidence type="ECO:0000256" key="4">
    <source>
        <dbReference type="ARBA" id="ARBA00023012"/>
    </source>
</evidence>
<dbReference type="EMBL" id="BSNM01000011">
    <property type="protein sequence ID" value="GLQ31141.1"/>
    <property type="molecule type" value="Genomic_DNA"/>
</dbReference>
<evidence type="ECO:0000259" key="11">
    <source>
        <dbReference type="PROSITE" id="PS51755"/>
    </source>
</evidence>
<dbReference type="InterPro" id="IPR036388">
    <property type="entry name" value="WH-like_DNA-bd_sf"/>
</dbReference>
<dbReference type="PROSITE" id="PS50110">
    <property type="entry name" value="RESPONSE_REGULATORY"/>
    <property type="match status" value="1"/>
</dbReference>
<dbReference type="SMART" id="SM00448">
    <property type="entry name" value="REC"/>
    <property type="match status" value="1"/>
</dbReference>
<name>A0AA37S9T0_9GAMM</name>
<protein>
    <submittedName>
        <fullName evidence="12">DNA-binding response regulator</fullName>
    </submittedName>
</protein>
<dbReference type="GO" id="GO:0000976">
    <property type="term" value="F:transcription cis-regulatory region binding"/>
    <property type="evidence" value="ECO:0007669"/>
    <property type="project" value="TreeGrafter"/>
</dbReference>
<organism evidence="12 13">
    <name type="scientific">Litoribrevibacter albus</name>
    <dbReference type="NCBI Taxonomy" id="1473156"/>
    <lineage>
        <taxon>Bacteria</taxon>
        <taxon>Pseudomonadati</taxon>
        <taxon>Pseudomonadota</taxon>
        <taxon>Gammaproteobacteria</taxon>
        <taxon>Oceanospirillales</taxon>
        <taxon>Oceanospirillaceae</taxon>
        <taxon>Litoribrevibacter</taxon>
    </lineage>
</organism>
<reference evidence="12" key="2">
    <citation type="submission" date="2023-01" db="EMBL/GenBank/DDBJ databases">
        <title>Draft genome sequence of Litoribrevibacter albus strain NBRC 110071.</title>
        <authorList>
            <person name="Sun Q."/>
            <person name="Mori K."/>
        </authorList>
    </citation>
    <scope>NUCLEOTIDE SEQUENCE</scope>
    <source>
        <strain evidence="12">NBRC 110071</strain>
    </source>
</reference>
<dbReference type="SUPFAM" id="SSF46894">
    <property type="entry name" value="C-terminal effector domain of the bipartite response regulators"/>
    <property type="match status" value="1"/>
</dbReference>
<dbReference type="CDD" id="cd00383">
    <property type="entry name" value="trans_reg_C"/>
    <property type="match status" value="1"/>
</dbReference>
<dbReference type="SUPFAM" id="SSF52172">
    <property type="entry name" value="CheY-like"/>
    <property type="match status" value="1"/>
</dbReference>
<dbReference type="GO" id="GO:0005829">
    <property type="term" value="C:cytosol"/>
    <property type="evidence" value="ECO:0007669"/>
    <property type="project" value="TreeGrafter"/>
</dbReference>
<evidence type="ECO:0000256" key="6">
    <source>
        <dbReference type="ARBA" id="ARBA00023125"/>
    </source>
</evidence>
<evidence type="ECO:0000256" key="5">
    <source>
        <dbReference type="ARBA" id="ARBA00023015"/>
    </source>
</evidence>
<evidence type="ECO:0000256" key="3">
    <source>
        <dbReference type="ARBA" id="ARBA00022553"/>
    </source>
</evidence>
<keyword evidence="2" id="KW-0963">Cytoplasm</keyword>
<dbReference type="FunFam" id="3.40.50.2300:FF:000002">
    <property type="entry name" value="DNA-binding response regulator PhoP"/>
    <property type="match status" value="1"/>
</dbReference>
<dbReference type="CDD" id="cd17624">
    <property type="entry name" value="REC_OmpR_PmrA-like"/>
    <property type="match status" value="1"/>
</dbReference>
<feature type="domain" description="OmpR/PhoB-type" evidence="11">
    <location>
        <begin position="124"/>
        <end position="218"/>
    </location>
</feature>
<dbReference type="InterPro" id="IPR001789">
    <property type="entry name" value="Sig_transdc_resp-reg_receiver"/>
</dbReference>
<dbReference type="InterPro" id="IPR011006">
    <property type="entry name" value="CheY-like_superfamily"/>
</dbReference>
<keyword evidence="6 9" id="KW-0238">DNA-binding</keyword>
<evidence type="ECO:0000256" key="2">
    <source>
        <dbReference type="ARBA" id="ARBA00022490"/>
    </source>
</evidence>
<evidence type="ECO:0000256" key="8">
    <source>
        <dbReference type="PROSITE-ProRule" id="PRU00169"/>
    </source>
</evidence>
<dbReference type="PANTHER" id="PTHR48111">
    <property type="entry name" value="REGULATOR OF RPOS"/>
    <property type="match status" value="1"/>
</dbReference>
<dbReference type="AlphaFoldDB" id="A0AA37S9T0"/>
<dbReference type="GO" id="GO:0000156">
    <property type="term" value="F:phosphorelay response regulator activity"/>
    <property type="evidence" value="ECO:0007669"/>
    <property type="project" value="TreeGrafter"/>
</dbReference>
<dbReference type="InterPro" id="IPR039420">
    <property type="entry name" value="WalR-like"/>
</dbReference>
<dbReference type="InterPro" id="IPR016032">
    <property type="entry name" value="Sig_transdc_resp-reg_C-effctor"/>
</dbReference>
<dbReference type="Gene3D" id="1.10.10.10">
    <property type="entry name" value="Winged helix-like DNA-binding domain superfamily/Winged helix DNA-binding domain"/>
    <property type="match status" value="1"/>
</dbReference>
<dbReference type="Gene3D" id="3.40.50.2300">
    <property type="match status" value="1"/>
</dbReference>
<dbReference type="GO" id="GO:0032993">
    <property type="term" value="C:protein-DNA complex"/>
    <property type="evidence" value="ECO:0007669"/>
    <property type="project" value="TreeGrafter"/>
</dbReference>
<dbReference type="GO" id="GO:0006355">
    <property type="term" value="P:regulation of DNA-templated transcription"/>
    <property type="evidence" value="ECO:0007669"/>
    <property type="project" value="InterPro"/>
</dbReference>
<feature type="domain" description="Response regulatory" evidence="10">
    <location>
        <begin position="2"/>
        <end position="116"/>
    </location>
</feature>
<dbReference type="PROSITE" id="PS51755">
    <property type="entry name" value="OMPR_PHOB"/>
    <property type="match status" value="1"/>
</dbReference>
<feature type="modified residue" description="4-aspartylphosphate" evidence="8">
    <location>
        <position position="51"/>
    </location>
</feature>
<comment type="caution">
    <text evidence="12">The sequence shown here is derived from an EMBL/GenBank/DDBJ whole genome shotgun (WGS) entry which is preliminary data.</text>
</comment>
<dbReference type="SMART" id="SM00862">
    <property type="entry name" value="Trans_reg_C"/>
    <property type="match status" value="1"/>
</dbReference>
<evidence type="ECO:0000256" key="1">
    <source>
        <dbReference type="ARBA" id="ARBA00004496"/>
    </source>
</evidence>
<evidence type="ECO:0000313" key="12">
    <source>
        <dbReference type="EMBL" id="GLQ31141.1"/>
    </source>
</evidence>
<reference evidence="12" key="1">
    <citation type="journal article" date="2014" name="Int. J. Syst. Evol. Microbiol.">
        <title>Complete genome sequence of Corynebacterium casei LMG S-19264T (=DSM 44701T), isolated from a smear-ripened cheese.</title>
        <authorList>
            <consortium name="US DOE Joint Genome Institute (JGI-PGF)"/>
            <person name="Walter F."/>
            <person name="Albersmeier A."/>
            <person name="Kalinowski J."/>
            <person name="Ruckert C."/>
        </authorList>
    </citation>
    <scope>NUCLEOTIDE SEQUENCE</scope>
    <source>
        <strain evidence="12">NBRC 110071</strain>
    </source>
</reference>
<dbReference type="PANTHER" id="PTHR48111:SF35">
    <property type="entry name" value="TRANSCRIPTIONAL REGULATORY PROTEIN QSEB"/>
    <property type="match status" value="1"/>
</dbReference>
<comment type="subcellular location">
    <subcellularLocation>
        <location evidence="1">Cytoplasm</location>
    </subcellularLocation>
</comment>
<dbReference type="RefSeq" id="WP_284380641.1">
    <property type="nucleotide sequence ID" value="NZ_BSNM01000011.1"/>
</dbReference>
<evidence type="ECO:0000313" key="13">
    <source>
        <dbReference type="Proteomes" id="UP001161389"/>
    </source>
</evidence>
<dbReference type="Pfam" id="PF00072">
    <property type="entry name" value="Response_reg"/>
    <property type="match status" value="1"/>
</dbReference>
<dbReference type="Gene3D" id="6.10.250.690">
    <property type="match status" value="1"/>
</dbReference>